<keyword evidence="1" id="KW-0812">Transmembrane</keyword>
<keyword evidence="1" id="KW-1133">Transmembrane helix</keyword>
<dbReference type="AlphaFoldDB" id="A0A371DXI5"/>
<dbReference type="Proteomes" id="UP000256964">
    <property type="component" value="Unassembled WGS sequence"/>
</dbReference>
<dbReference type="EMBL" id="KZ857379">
    <property type="protein sequence ID" value="RDX57249.1"/>
    <property type="molecule type" value="Genomic_DNA"/>
</dbReference>
<organism evidence="2 3">
    <name type="scientific">Lentinus brumalis</name>
    <dbReference type="NCBI Taxonomy" id="2498619"/>
    <lineage>
        <taxon>Eukaryota</taxon>
        <taxon>Fungi</taxon>
        <taxon>Dikarya</taxon>
        <taxon>Basidiomycota</taxon>
        <taxon>Agaricomycotina</taxon>
        <taxon>Agaricomycetes</taxon>
        <taxon>Polyporales</taxon>
        <taxon>Polyporaceae</taxon>
        <taxon>Lentinus</taxon>
    </lineage>
</organism>
<name>A0A371DXI5_9APHY</name>
<evidence type="ECO:0000313" key="3">
    <source>
        <dbReference type="Proteomes" id="UP000256964"/>
    </source>
</evidence>
<protein>
    <submittedName>
        <fullName evidence="2">Uncharacterized protein</fullName>
    </submittedName>
</protein>
<gene>
    <name evidence="2" type="ORF">OH76DRAFT_25125</name>
</gene>
<evidence type="ECO:0000256" key="1">
    <source>
        <dbReference type="SAM" id="Phobius"/>
    </source>
</evidence>
<feature type="transmembrane region" description="Helical" evidence="1">
    <location>
        <begin position="20"/>
        <end position="39"/>
    </location>
</feature>
<evidence type="ECO:0000313" key="2">
    <source>
        <dbReference type="EMBL" id="RDX57249.1"/>
    </source>
</evidence>
<reference evidence="2 3" key="1">
    <citation type="journal article" date="2018" name="Biotechnol. Biofuels">
        <title>Integrative visual omics of the white-rot fungus Polyporus brumalis exposes the biotechnological potential of its oxidative enzymes for delignifying raw plant biomass.</title>
        <authorList>
            <person name="Miyauchi S."/>
            <person name="Rancon A."/>
            <person name="Drula E."/>
            <person name="Hage H."/>
            <person name="Chaduli D."/>
            <person name="Favel A."/>
            <person name="Grisel S."/>
            <person name="Henrissat B."/>
            <person name="Herpoel-Gimbert I."/>
            <person name="Ruiz-Duenas F.J."/>
            <person name="Chevret D."/>
            <person name="Hainaut M."/>
            <person name="Lin J."/>
            <person name="Wang M."/>
            <person name="Pangilinan J."/>
            <person name="Lipzen A."/>
            <person name="Lesage-Meessen L."/>
            <person name="Navarro D."/>
            <person name="Riley R."/>
            <person name="Grigoriev I.V."/>
            <person name="Zhou S."/>
            <person name="Raouche S."/>
            <person name="Rosso M.N."/>
        </authorList>
    </citation>
    <scope>NUCLEOTIDE SEQUENCE [LARGE SCALE GENOMIC DNA]</scope>
    <source>
        <strain evidence="2 3">BRFM 1820</strain>
    </source>
</reference>
<proteinExistence type="predicted"/>
<keyword evidence="1" id="KW-0472">Membrane</keyword>
<sequence length="146" mass="16784">MHHRQTFQSPALFDVLNLQSVFYGFLCCIIIIFYMRRVARSAEPIGGRERKLKERDPPMVSPGVEDLLLASVIKKSMFVVPELFDGISVHDFTNDHLMADLSEHFVFWQKHTRVLHYVTDHGPCIRRRSPFLQSTSGLTTSSGIQH</sequence>
<keyword evidence="3" id="KW-1185">Reference proteome</keyword>
<accession>A0A371DXI5</accession>